<accession>A0A0G4F9I0</accession>
<dbReference type="VEuPathDB" id="CryptoDB:Cvel_15893"/>
<dbReference type="PhylomeDB" id="A0A0G4F9I0"/>
<protein>
    <recommendedName>
        <fullName evidence="2">Alpha-ketoglutarate-dependent dioxygenase AlkB-like domain-containing protein</fullName>
    </recommendedName>
</protein>
<sequence length="216" mass="24023">MSQPDRARAPQVPRADILVIRNFINLIAPGVAEEQFGLDPDKQFFDRRRGKVLNKHARYNLCFEPGDGRPASLEVGQGTVVGFNGVPHTHAVQKYIARLLAAAGVPAHVVSESTLRVETNVYMDPQKNGIGFHGDTERRVVVGVRLGLSREARMPIVFRWYNGGRVMEEFEDRVINLGPGDVYFMSEKAAGSDWRRTKIPTLRHAAGASKYTQAGR</sequence>
<proteinExistence type="predicted"/>
<dbReference type="EMBL" id="CDMZ01000222">
    <property type="protein sequence ID" value="CEM09554.1"/>
    <property type="molecule type" value="Genomic_DNA"/>
</dbReference>
<organism evidence="1">
    <name type="scientific">Chromera velia CCMP2878</name>
    <dbReference type="NCBI Taxonomy" id="1169474"/>
    <lineage>
        <taxon>Eukaryota</taxon>
        <taxon>Sar</taxon>
        <taxon>Alveolata</taxon>
        <taxon>Colpodellida</taxon>
        <taxon>Chromeraceae</taxon>
        <taxon>Chromera</taxon>
    </lineage>
</organism>
<reference evidence="1" key="1">
    <citation type="submission" date="2014-11" db="EMBL/GenBank/DDBJ databases">
        <authorList>
            <person name="Otto D Thomas"/>
            <person name="Naeem Raeece"/>
        </authorList>
    </citation>
    <scope>NUCLEOTIDE SEQUENCE</scope>
</reference>
<evidence type="ECO:0000313" key="1">
    <source>
        <dbReference type="EMBL" id="CEM09554.1"/>
    </source>
</evidence>
<dbReference type="AlphaFoldDB" id="A0A0G4F9I0"/>
<evidence type="ECO:0008006" key="2">
    <source>
        <dbReference type="Google" id="ProtNLM"/>
    </source>
</evidence>
<gene>
    <name evidence="1" type="ORF">Cvel_15893</name>
</gene>
<name>A0A0G4F9I0_9ALVE</name>